<comment type="caution">
    <text evidence="2">The sequence shown here is derived from an EMBL/GenBank/DDBJ whole genome shotgun (WGS) entry which is preliminary data.</text>
</comment>
<sequence length="240" mass="28129">MLRACIIDFGGNWDDHLPLVEFAYNNSYQSSIKMPPCEMLYGRKCRTIVCWEEVGRRELESTDIVLAITEKIETIRERLKAAQDRWKSYADNRRRPIEFEVGDYVMLKVSPWKGVLRFKNKGKLSLRFIGSFKILKRVGEFTYVLELPEEGKGIHNTFPVSYLGKCLAYETSVVTLEDIEVDPELTSQEEPEAILGRKTRQLRNKDTPLVKIQWKHHKGSSIRWEPEEKVRSKYSHLFQE</sequence>
<dbReference type="Proteomes" id="UP001151760">
    <property type="component" value="Unassembled WGS sequence"/>
</dbReference>
<gene>
    <name evidence="2" type="ORF">Tco_1042212</name>
</gene>
<reference evidence="2" key="1">
    <citation type="journal article" date="2022" name="Int. J. Mol. Sci.">
        <title>Draft Genome of Tanacetum Coccineum: Genomic Comparison of Closely Related Tanacetum-Family Plants.</title>
        <authorList>
            <person name="Yamashiro T."/>
            <person name="Shiraishi A."/>
            <person name="Nakayama K."/>
            <person name="Satake H."/>
        </authorList>
    </citation>
    <scope>NUCLEOTIDE SEQUENCE</scope>
</reference>
<feature type="domain" description="Tf2-1-like SH3-like" evidence="1">
    <location>
        <begin position="102"/>
        <end position="166"/>
    </location>
</feature>
<dbReference type="InterPro" id="IPR056924">
    <property type="entry name" value="SH3_Tf2-1"/>
</dbReference>
<dbReference type="EMBL" id="BQNB010018534">
    <property type="protein sequence ID" value="GJT75487.1"/>
    <property type="molecule type" value="Genomic_DNA"/>
</dbReference>
<evidence type="ECO:0000313" key="3">
    <source>
        <dbReference type="Proteomes" id="UP001151760"/>
    </source>
</evidence>
<keyword evidence="2" id="KW-0548">Nucleotidyltransferase</keyword>
<keyword evidence="3" id="KW-1185">Reference proteome</keyword>
<evidence type="ECO:0000313" key="2">
    <source>
        <dbReference type="EMBL" id="GJT75487.1"/>
    </source>
</evidence>
<proteinExistence type="predicted"/>
<dbReference type="GO" id="GO:0003964">
    <property type="term" value="F:RNA-directed DNA polymerase activity"/>
    <property type="evidence" value="ECO:0007669"/>
    <property type="project" value="UniProtKB-KW"/>
</dbReference>
<dbReference type="PANTHER" id="PTHR46148:SF57">
    <property type="entry name" value="OS12G0499874 PROTEIN"/>
    <property type="match status" value="1"/>
</dbReference>
<evidence type="ECO:0000259" key="1">
    <source>
        <dbReference type="Pfam" id="PF24626"/>
    </source>
</evidence>
<reference evidence="2" key="2">
    <citation type="submission" date="2022-01" db="EMBL/GenBank/DDBJ databases">
        <authorList>
            <person name="Yamashiro T."/>
            <person name="Shiraishi A."/>
            <person name="Satake H."/>
            <person name="Nakayama K."/>
        </authorList>
    </citation>
    <scope>NUCLEOTIDE SEQUENCE</scope>
</reference>
<dbReference type="Pfam" id="PF24626">
    <property type="entry name" value="SH3_Tf2-1"/>
    <property type="match status" value="1"/>
</dbReference>
<dbReference type="PANTHER" id="PTHR46148">
    <property type="entry name" value="CHROMO DOMAIN-CONTAINING PROTEIN"/>
    <property type="match status" value="1"/>
</dbReference>
<dbReference type="InterPro" id="IPR036397">
    <property type="entry name" value="RNaseH_sf"/>
</dbReference>
<keyword evidence="2" id="KW-0808">Transferase</keyword>
<organism evidence="2 3">
    <name type="scientific">Tanacetum coccineum</name>
    <dbReference type="NCBI Taxonomy" id="301880"/>
    <lineage>
        <taxon>Eukaryota</taxon>
        <taxon>Viridiplantae</taxon>
        <taxon>Streptophyta</taxon>
        <taxon>Embryophyta</taxon>
        <taxon>Tracheophyta</taxon>
        <taxon>Spermatophyta</taxon>
        <taxon>Magnoliopsida</taxon>
        <taxon>eudicotyledons</taxon>
        <taxon>Gunneridae</taxon>
        <taxon>Pentapetalae</taxon>
        <taxon>asterids</taxon>
        <taxon>campanulids</taxon>
        <taxon>Asterales</taxon>
        <taxon>Asteraceae</taxon>
        <taxon>Asteroideae</taxon>
        <taxon>Anthemideae</taxon>
        <taxon>Anthemidinae</taxon>
        <taxon>Tanacetum</taxon>
    </lineage>
</organism>
<dbReference type="Gene3D" id="3.30.420.10">
    <property type="entry name" value="Ribonuclease H-like superfamily/Ribonuclease H"/>
    <property type="match status" value="1"/>
</dbReference>
<name>A0ABQ5GKQ7_9ASTR</name>
<keyword evidence="2" id="KW-0695">RNA-directed DNA polymerase</keyword>
<accession>A0ABQ5GKQ7</accession>
<protein>
    <submittedName>
        <fullName evidence="2">Reverse transcriptase domain-containing protein</fullName>
    </submittedName>
</protein>